<protein>
    <submittedName>
        <fullName evidence="1">Uncharacterized protein</fullName>
    </submittedName>
</protein>
<reference evidence="1" key="1">
    <citation type="submission" date="2014-11" db="EMBL/GenBank/DDBJ databases">
        <authorList>
            <person name="Amaro Gonzalez C."/>
        </authorList>
    </citation>
    <scope>NUCLEOTIDE SEQUENCE</scope>
</reference>
<dbReference type="EMBL" id="GBXM01062634">
    <property type="protein sequence ID" value="JAH45943.1"/>
    <property type="molecule type" value="Transcribed_RNA"/>
</dbReference>
<dbReference type="AlphaFoldDB" id="A0A0E9SZL3"/>
<proteinExistence type="predicted"/>
<organism evidence="1">
    <name type="scientific">Anguilla anguilla</name>
    <name type="common">European freshwater eel</name>
    <name type="synonym">Muraena anguilla</name>
    <dbReference type="NCBI Taxonomy" id="7936"/>
    <lineage>
        <taxon>Eukaryota</taxon>
        <taxon>Metazoa</taxon>
        <taxon>Chordata</taxon>
        <taxon>Craniata</taxon>
        <taxon>Vertebrata</taxon>
        <taxon>Euteleostomi</taxon>
        <taxon>Actinopterygii</taxon>
        <taxon>Neopterygii</taxon>
        <taxon>Teleostei</taxon>
        <taxon>Anguilliformes</taxon>
        <taxon>Anguillidae</taxon>
        <taxon>Anguilla</taxon>
    </lineage>
</organism>
<evidence type="ECO:0000313" key="1">
    <source>
        <dbReference type="EMBL" id="JAH45943.1"/>
    </source>
</evidence>
<reference evidence="1" key="2">
    <citation type="journal article" date="2015" name="Fish Shellfish Immunol.">
        <title>Early steps in the European eel (Anguilla anguilla)-Vibrio vulnificus interaction in the gills: Role of the RtxA13 toxin.</title>
        <authorList>
            <person name="Callol A."/>
            <person name="Pajuelo D."/>
            <person name="Ebbesson L."/>
            <person name="Teles M."/>
            <person name="MacKenzie S."/>
            <person name="Amaro C."/>
        </authorList>
    </citation>
    <scope>NUCLEOTIDE SEQUENCE</scope>
</reference>
<accession>A0A0E9SZL3</accession>
<sequence length="29" mass="3315">MSSYLTMLFCLKQCIAVMPNCCKLVFTLI</sequence>
<name>A0A0E9SZL3_ANGAN</name>